<evidence type="ECO:0000313" key="4">
    <source>
        <dbReference type="WBParaSite" id="Pan_g8524.t1"/>
    </source>
</evidence>
<keyword evidence="2" id="KW-1133">Transmembrane helix</keyword>
<keyword evidence="2" id="KW-0812">Transmembrane</keyword>
<feature type="compositionally biased region" description="Pro residues" evidence="1">
    <location>
        <begin position="8"/>
        <end position="43"/>
    </location>
</feature>
<proteinExistence type="predicted"/>
<keyword evidence="2" id="KW-0472">Membrane</keyword>
<dbReference type="WBParaSite" id="Pan_g8524.t1">
    <property type="protein sequence ID" value="Pan_g8524.t1"/>
    <property type="gene ID" value="Pan_g8524"/>
</dbReference>
<feature type="region of interest" description="Disordered" evidence="1">
    <location>
        <begin position="1"/>
        <end position="82"/>
    </location>
</feature>
<evidence type="ECO:0000256" key="2">
    <source>
        <dbReference type="SAM" id="Phobius"/>
    </source>
</evidence>
<protein>
    <submittedName>
        <fullName evidence="4">DUF3598 domain-containing protein</fullName>
    </submittedName>
</protein>
<evidence type="ECO:0000256" key="1">
    <source>
        <dbReference type="SAM" id="MobiDB-lite"/>
    </source>
</evidence>
<sequence>MSSTPSEPSSPPSPSTPITTPPRPAPIPPKLPPPPNFEPPPYTPYSEASVSLLPTDRTRSPAPSAPVPSRTPSGNNDGIVRPSGIHRVTQHCTKRNCIILAAFIFMIFVALLVFHQFFLTLNDTARPTQELEFASRKLAGFHTFDPTISHDELSDSILLSKFDKAQKVLKSEKMVLEEYDVGFLTSSNNFDSENFDDCMRFTDHMICCSTSVHSRHYETKCWHRTAEGAVESGTASHYGFTHRWQSLNNDIAAVILRNSQRYAVFHVNNNQRYTIPEKNLPEGSVSAGFYFPMNDITELDEMIQTEGTFKILKYRLFADEGKYKYRDETWEETPFEADPELTKNLFCSLPIYSAVLQYGHYRNDDQLTWDLKVKFDSSETLYWAKDQIHTPIDEVAIDCNQESIVLYVLGSRDLIEFTINLPDERSAEIRDE</sequence>
<keyword evidence="3" id="KW-1185">Reference proteome</keyword>
<dbReference type="AlphaFoldDB" id="A0A7E4W7F3"/>
<reference evidence="3" key="1">
    <citation type="journal article" date="2013" name="Genetics">
        <title>The draft genome and transcriptome of Panagrellus redivivus are shaped by the harsh demands of a free-living lifestyle.</title>
        <authorList>
            <person name="Srinivasan J."/>
            <person name="Dillman A.R."/>
            <person name="Macchietto M.G."/>
            <person name="Heikkinen L."/>
            <person name="Lakso M."/>
            <person name="Fracchia K.M."/>
            <person name="Antoshechkin I."/>
            <person name="Mortazavi A."/>
            <person name="Wong G."/>
            <person name="Sternberg P.W."/>
        </authorList>
    </citation>
    <scope>NUCLEOTIDE SEQUENCE [LARGE SCALE GENOMIC DNA]</scope>
    <source>
        <strain evidence="3">MT8872</strain>
    </source>
</reference>
<dbReference type="Proteomes" id="UP000492821">
    <property type="component" value="Unassembled WGS sequence"/>
</dbReference>
<evidence type="ECO:0000313" key="3">
    <source>
        <dbReference type="Proteomes" id="UP000492821"/>
    </source>
</evidence>
<organism evidence="3 4">
    <name type="scientific">Panagrellus redivivus</name>
    <name type="common">Microworm</name>
    <dbReference type="NCBI Taxonomy" id="6233"/>
    <lineage>
        <taxon>Eukaryota</taxon>
        <taxon>Metazoa</taxon>
        <taxon>Ecdysozoa</taxon>
        <taxon>Nematoda</taxon>
        <taxon>Chromadorea</taxon>
        <taxon>Rhabditida</taxon>
        <taxon>Tylenchina</taxon>
        <taxon>Panagrolaimomorpha</taxon>
        <taxon>Panagrolaimoidea</taxon>
        <taxon>Panagrolaimidae</taxon>
        <taxon>Panagrellus</taxon>
    </lineage>
</organism>
<accession>A0A7E4W7F3</accession>
<reference evidence="4" key="2">
    <citation type="submission" date="2020-10" db="UniProtKB">
        <authorList>
            <consortium name="WormBaseParasite"/>
        </authorList>
    </citation>
    <scope>IDENTIFICATION</scope>
</reference>
<feature type="transmembrane region" description="Helical" evidence="2">
    <location>
        <begin position="97"/>
        <end position="119"/>
    </location>
</feature>
<name>A0A7E4W7F3_PANRE</name>